<comment type="cofactor">
    <cofactor evidence="3">
        <name>Zn(2+)</name>
        <dbReference type="ChEBI" id="CHEBI:29105"/>
    </cofactor>
    <text evidence="3">Binds 1 divalent metal cation per subunit.</text>
</comment>
<reference evidence="6" key="1">
    <citation type="submission" date="2016-10" db="EMBL/GenBank/DDBJ databases">
        <authorList>
            <person name="Varghese N."/>
            <person name="Submissions S."/>
        </authorList>
    </citation>
    <scope>NUCLEOTIDE SEQUENCE [LARGE SCALE GENOMIC DNA]</scope>
    <source>
        <strain evidence="6">DSM 45079</strain>
    </source>
</reference>
<dbReference type="GO" id="GO:0019853">
    <property type="term" value="P:L-ascorbic acid biosynthetic process"/>
    <property type="evidence" value="ECO:0007669"/>
    <property type="project" value="TreeGrafter"/>
</dbReference>
<keyword evidence="3" id="KW-0479">Metal-binding</keyword>
<feature type="binding site" evidence="3">
    <location>
        <position position="15"/>
    </location>
    <ligand>
        <name>a divalent metal cation</name>
        <dbReference type="ChEBI" id="CHEBI:60240"/>
    </ligand>
</feature>
<feature type="domain" description="SMP-30/Gluconolactonase/LRE-like region" evidence="4">
    <location>
        <begin position="14"/>
        <end position="251"/>
    </location>
</feature>
<dbReference type="STRING" id="419479.SAMN04488563_4804"/>
<dbReference type="GO" id="GO:0004341">
    <property type="term" value="F:gluconolactonase activity"/>
    <property type="evidence" value="ECO:0007669"/>
    <property type="project" value="TreeGrafter"/>
</dbReference>
<name>A0A1H2L2D3_9ACTN</name>
<dbReference type="AlphaFoldDB" id="A0A1H2L2D3"/>
<feature type="binding site" evidence="3">
    <location>
        <position position="193"/>
    </location>
    <ligand>
        <name>a divalent metal cation</name>
        <dbReference type="ChEBI" id="CHEBI:60240"/>
    </ligand>
</feature>
<evidence type="ECO:0000313" key="5">
    <source>
        <dbReference type="EMBL" id="SDU74731.1"/>
    </source>
</evidence>
<dbReference type="EMBL" id="LT629791">
    <property type="protein sequence ID" value="SDU74731.1"/>
    <property type="molecule type" value="Genomic_DNA"/>
</dbReference>
<keyword evidence="3" id="KW-0862">Zinc</keyword>
<dbReference type="InterPro" id="IPR013658">
    <property type="entry name" value="SGL"/>
</dbReference>
<protein>
    <submittedName>
        <fullName evidence="5">Sugar lactone lactonase YvrE</fullName>
    </submittedName>
</protein>
<feature type="binding site" evidence="3">
    <location>
        <position position="99"/>
    </location>
    <ligand>
        <name>substrate</name>
    </ligand>
</feature>
<evidence type="ECO:0000259" key="4">
    <source>
        <dbReference type="Pfam" id="PF08450"/>
    </source>
</evidence>
<evidence type="ECO:0000256" key="2">
    <source>
        <dbReference type="PIRSR" id="PIRSR605511-1"/>
    </source>
</evidence>
<feature type="binding site" evidence="3">
    <location>
        <position position="119"/>
    </location>
    <ligand>
        <name>substrate</name>
    </ligand>
</feature>
<dbReference type="InterPro" id="IPR005511">
    <property type="entry name" value="SMP-30"/>
</dbReference>
<dbReference type="Pfam" id="PF08450">
    <property type="entry name" value="SGL"/>
    <property type="match status" value="1"/>
</dbReference>
<dbReference type="PANTHER" id="PTHR10907:SF47">
    <property type="entry name" value="REGUCALCIN"/>
    <property type="match status" value="1"/>
</dbReference>
<dbReference type="GO" id="GO:0005509">
    <property type="term" value="F:calcium ion binding"/>
    <property type="evidence" value="ECO:0007669"/>
    <property type="project" value="TreeGrafter"/>
</dbReference>
<dbReference type="Gene3D" id="2.120.10.30">
    <property type="entry name" value="TolB, C-terminal domain"/>
    <property type="match status" value="1"/>
</dbReference>
<dbReference type="InterPro" id="IPR011042">
    <property type="entry name" value="6-blade_b-propeller_TolB-like"/>
</dbReference>
<feature type="active site" description="Proton donor/acceptor" evidence="2">
    <location>
        <position position="193"/>
    </location>
</feature>
<dbReference type="PRINTS" id="PR01790">
    <property type="entry name" value="SMP30FAMILY"/>
</dbReference>
<proteinExistence type="inferred from homology"/>
<evidence type="ECO:0000256" key="3">
    <source>
        <dbReference type="PIRSR" id="PIRSR605511-2"/>
    </source>
</evidence>
<dbReference type="SUPFAM" id="SSF63829">
    <property type="entry name" value="Calcium-dependent phosphotriesterase"/>
    <property type="match status" value="1"/>
</dbReference>
<sequence>MKAEQLTADVCEHGEGPVHSPRWVGPRWVDMLAGEVLELSPSGEVARRDVGSKVAAVVRPRRGAGWLVATERAVALADGDDLDAALTNGPELWTDTGIRSNEGGCAPDGAFYLGTMAYDETPGAGTVHRIDPSGAVTTAFGNVTVSNGLGWSPDGTRAYYVDTDTGRIDVFDWTADNGLTGRRAWADVPGGPDGLTVDAEGGVWVATYWTGEVRRYDADGRLDAVVDLPVRRATAVAFTGAGLDQLIVTTSRLDQDTPGPGDGALFGIVEPGVRGLPVLEFGG</sequence>
<dbReference type="Proteomes" id="UP000182977">
    <property type="component" value="Chromosome I"/>
</dbReference>
<feature type="binding site" evidence="3">
    <location>
        <position position="147"/>
    </location>
    <ligand>
        <name>a divalent metal cation</name>
        <dbReference type="ChEBI" id="CHEBI:60240"/>
    </ligand>
</feature>
<keyword evidence="6" id="KW-1185">Reference proteome</keyword>
<dbReference type="OrthoDB" id="2633250at2"/>
<comment type="similarity">
    <text evidence="1">Belongs to the SMP-30/CGR1 family.</text>
</comment>
<accession>A0A1H2L2D3</accession>
<feature type="binding site" evidence="3">
    <location>
        <position position="101"/>
    </location>
    <ligand>
        <name>substrate</name>
    </ligand>
</feature>
<gene>
    <name evidence="5" type="ORF">SAMN04488563_4804</name>
</gene>
<evidence type="ECO:0000313" key="6">
    <source>
        <dbReference type="Proteomes" id="UP000182977"/>
    </source>
</evidence>
<dbReference type="PANTHER" id="PTHR10907">
    <property type="entry name" value="REGUCALCIN"/>
    <property type="match status" value="1"/>
</dbReference>
<evidence type="ECO:0000256" key="1">
    <source>
        <dbReference type="ARBA" id="ARBA00008853"/>
    </source>
</evidence>
<organism evidence="5 6">
    <name type="scientific">Jiangella alkaliphila</name>
    <dbReference type="NCBI Taxonomy" id="419479"/>
    <lineage>
        <taxon>Bacteria</taxon>
        <taxon>Bacillati</taxon>
        <taxon>Actinomycetota</taxon>
        <taxon>Actinomycetes</taxon>
        <taxon>Jiangellales</taxon>
        <taxon>Jiangellaceae</taxon>
        <taxon>Jiangella</taxon>
    </lineage>
</organism>